<feature type="transmembrane region" description="Helical" evidence="6">
    <location>
        <begin position="77"/>
        <end position="98"/>
    </location>
</feature>
<dbReference type="AlphaFoldDB" id="A0A4Q5J7J8"/>
<evidence type="ECO:0000256" key="3">
    <source>
        <dbReference type="ARBA" id="ARBA00022692"/>
    </source>
</evidence>
<comment type="subcellular location">
    <subcellularLocation>
        <location evidence="6">Cell membrane</location>
        <topology evidence="6">Multi-pass membrane protein</topology>
    </subcellularLocation>
    <subcellularLocation>
        <location evidence="1">Membrane</location>
        <topology evidence="1">Multi-pass membrane protein</topology>
    </subcellularLocation>
</comment>
<feature type="transmembrane region" description="Helical" evidence="6">
    <location>
        <begin position="152"/>
        <end position="185"/>
    </location>
</feature>
<keyword evidence="6" id="KW-1003">Cell membrane</keyword>
<dbReference type="PANTHER" id="PTHR43701:SF2">
    <property type="entry name" value="MEMBRANE TRANSPORTER PROTEIN YJNA-RELATED"/>
    <property type="match status" value="1"/>
</dbReference>
<feature type="transmembrane region" description="Helical" evidence="6">
    <location>
        <begin position="271"/>
        <end position="290"/>
    </location>
</feature>
<organism evidence="8 9">
    <name type="scientific">Nocardioides iriomotensis</name>
    <dbReference type="NCBI Taxonomy" id="715784"/>
    <lineage>
        <taxon>Bacteria</taxon>
        <taxon>Bacillati</taxon>
        <taxon>Actinomycetota</taxon>
        <taxon>Actinomycetes</taxon>
        <taxon>Propionibacteriales</taxon>
        <taxon>Nocardioidaceae</taxon>
        <taxon>Nocardioides</taxon>
    </lineage>
</organism>
<evidence type="ECO:0000256" key="2">
    <source>
        <dbReference type="ARBA" id="ARBA00009142"/>
    </source>
</evidence>
<keyword evidence="3 6" id="KW-0812">Transmembrane</keyword>
<dbReference type="PANTHER" id="PTHR43701">
    <property type="entry name" value="MEMBRANE TRANSPORTER PROTEIN MJ0441-RELATED"/>
    <property type="match status" value="1"/>
</dbReference>
<evidence type="ECO:0000256" key="4">
    <source>
        <dbReference type="ARBA" id="ARBA00022989"/>
    </source>
</evidence>
<proteinExistence type="inferred from homology"/>
<evidence type="ECO:0000313" key="9">
    <source>
        <dbReference type="Proteomes" id="UP000291189"/>
    </source>
</evidence>
<dbReference type="OrthoDB" id="5189995at2"/>
<dbReference type="EMBL" id="SDPU01000014">
    <property type="protein sequence ID" value="RYU13701.1"/>
    <property type="molecule type" value="Genomic_DNA"/>
</dbReference>
<protein>
    <recommendedName>
        <fullName evidence="6">Probable membrane transporter protein</fullName>
    </recommendedName>
</protein>
<name>A0A4Q5J7J8_9ACTN</name>
<comment type="similarity">
    <text evidence="2 6">Belongs to the 4-toluene sulfonate uptake permease (TSUP) (TC 2.A.102) family.</text>
</comment>
<comment type="caution">
    <text evidence="8">The sequence shown here is derived from an EMBL/GenBank/DDBJ whole genome shotgun (WGS) entry which is preliminary data.</text>
</comment>
<dbReference type="GO" id="GO:0005886">
    <property type="term" value="C:plasma membrane"/>
    <property type="evidence" value="ECO:0007669"/>
    <property type="project" value="UniProtKB-SubCell"/>
</dbReference>
<dbReference type="InterPro" id="IPR002781">
    <property type="entry name" value="TM_pro_TauE-like"/>
</dbReference>
<feature type="transmembrane region" description="Helical" evidence="6">
    <location>
        <begin position="36"/>
        <end position="56"/>
    </location>
</feature>
<reference evidence="8 9" key="1">
    <citation type="submission" date="2019-01" db="EMBL/GenBank/DDBJ databases">
        <title>Nocardioides guangzhouensis sp. nov., an actinobacterium isolated from soil.</title>
        <authorList>
            <person name="Fu Y."/>
            <person name="Cai Y."/>
            <person name="Lin Z."/>
            <person name="Chen P."/>
        </authorList>
    </citation>
    <scope>NUCLEOTIDE SEQUENCE [LARGE SCALE GENOMIC DNA]</scope>
    <source>
        <strain evidence="8 9">NBRC 105384</strain>
    </source>
</reference>
<keyword evidence="9" id="KW-1185">Reference proteome</keyword>
<evidence type="ECO:0000256" key="1">
    <source>
        <dbReference type="ARBA" id="ARBA00004141"/>
    </source>
</evidence>
<evidence type="ECO:0000256" key="6">
    <source>
        <dbReference type="RuleBase" id="RU363041"/>
    </source>
</evidence>
<dbReference type="InterPro" id="IPR051598">
    <property type="entry name" value="TSUP/Inactive_protease-like"/>
</dbReference>
<dbReference type="Proteomes" id="UP000291189">
    <property type="component" value="Unassembled WGS sequence"/>
</dbReference>
<keyword evidence="4 6" id="KW-1133">Transmembrane helix</keyword>
<gene>
    <name evidence="8" type="ORF">ETU37_05520</name>
</gene>
<evidence type="ECO:0000256" key="5">
    <source>
        <dbReference type="ARBA" id="ARBA00023136"/>
    </source>
</evidence>
<feature type="region of interest" description="Disordered" evidence="7">
    <location>
        <begin position="310"/>
        <end position="330"/>
    </location>
</feature>
<accession>A0A4Q5J7J8</accession>
<sequence>MSELFTTAALSVLLVSFGVGIVVGLTGMGGGALMTPALIFLGVNPTAAVANDLVAASVNKSVGAAVHWKHGKPNIRLASLLIVASVPTAFAGAFIVKALGGGEAESTESFLTYAIGCALLFTAATYALRMYLQLRHVTSGNTISEEDPKLRVVPTLLVGATGGLLVGITSVGSGSLIMVALLLLYPTLSAIKLVGTDLVQAVPLVLSAAISHVLVTGVDWAVLIPLIVGGTPGTFLGARLANWVSQSVIRRGIVIVLSLTGLKMLGVPPEIVGLIGAAMLLLGPLVWGFIRQTRGLPAFDNNAAAWRLPERSSSSVSSGDEDEARRTPTR</sequence>
<feature type="transmembrane region" description="Helical" evidence="6">
    <location>
        <begin position="205"/>
        <end position="228"/>
    </location>
</feature>
<dbReference type="RefSeq" id="WP_129986148.1">
    <property type="nucleotide sequence ID" value="NZ_SDPU01000014.1"/>
</dbReference>
<feature type="transmembrane region" description="Helical" evidence="6">
    <location>
        <begin position="110"/>
        <end position="132"/>
    </location>
</feature>
<dbReference type="Pfam" id="PF01925">
    <property type="entry name" value="TauE"/>
    <property type="match status" value="1"/>
</dbReference>
<evidence type="ECO:0000313" key="8">
    <source>
        <dbReference type="EMBL" id="RYU13701.1"/>
    </source>
</evidence>
<evidence type="ECO:0000256" key="7">
    <source>
        <dbReference type="SAM" id="MobiDB-lite"/>
    </source>
</evidence>
<keyword evidence="5 6" id="KW-0472">Membrane</keyword>